<dbReference type="GO" id="GO:0016627">
    <property type="term" value="F:oxidoreductase activity, acting on the CH-CH group of donors"/>
    <property type="evidence" value="ECO:0007669"/>
    <property type="project" value="UniProtKB-ARBA"/>
</dbReference>
<sequence length="508" mass="56243">MSADYAISTSANRPRAIIIGSGFGGLAAAVRLGARGYDVTVLEQLDRPGGRGRVFVQDGFTFDSGPTIITAPFLFEELWRLCGKTFSDDIDLRVLDPYYRVMFDDGGHFDAFADDTTMKKEIARISPEDVEGYTRFMQHSERLFRIGFEKFGHIPFDKLSQMIGIVPDLVRARADRSVYATVCDYVKHPHLRFALSYHPLFIGGNPFRASSIYCMISYFERHWGVHFAMGGTGALVKGLVGLIEGQGGVLRTKAEVAEITVENRRATGVRLASGETIAADIVVSNADTATTYAKLLAKAPRKCWTDRKLDRAAYSMSVFVWYFGTRRKYPQVQPHTILVGPRYGAHVADIFDRKVLAEDFSLYLYRPTAIDPSLAPEGCDTFYALSPVPHMDSGVDWASKAEPYRQAIAKRLSETLLPGLEDEVITSRIFTPQHFQDVLQSRKGAAFGFEAALTQSAWFRPHNRSEDIKGLYLVGAGTHPGAGVPTVLSSARVLDAVVPDPRSLLETC</sequence>
<evidence type="ECO:0000259" key="10">
    <source>
        <dbReference type="Pfam" id="PF01593"/>
    </source>
</evidence>
<evidence type="ECO:0000256" key="2">
    <source>
        <dbReference type="ARBA" id="ARBA00004829"/>
    </source>
</evidence>
<keyword evidence="6" id="KW-0274">FAD</keyword>
<dbReference type="EMBL" id="FYDG01000026">
    <property type="protein sequence ID" value="SNB83349.1"/>
    <property type="molecule type" value="Genomic_DNA"/>
</dbReference>
<evidence type="ECO:0000313" key="11">
    <source>
        <dbReference type="EMBL" id="SNB83349.1"/>
    </source>
</evidence>
<accession>A0A212SCP9</accession>
<dbReference type="InterPro" id="IPR036188">
    <property type="entry name" value="FAD/NAD-bd_sf"/>
</dbReference>
<dbReference type="OrthoDB" id="9774675at2"/>
<name>A0A212SCP9_RHOAC</name>
<organism evidence="11 12">
    <name type="scientific">Rhodoblastus acidophilus</name>
    <name type="common">Rhodopseudomonas acidophila</name>
    <dbReference type="NCBI Taxonomy" id="1074"/>
    <lineage>
        <taxon>Bacteria</taxon>
        <taxon>Pseudomonadati</taxon>
        <taxon>Pseudomonadota</taxon>
        <taxon>Alphaproteobacteria</taxon>
        <taxon>Hyphomicrobiales</taxon>
        <taxon>Rhodoblastaceae</taxon>
        <taxon>Rhodoblastus</taxon>
    </lineage>
</organism>
<dbReference type="InterPro" id="IPR002937">
    <property type="entry name" value="Amino_oxidase"/>
</dbReference>
<evidence type="ECO:0000256" key="6">
    <source>
        <dbReference type="ARBA" id="ARBA00022827"/>
    </source>
</evidence>
<evidence type="ECO:0000256" key="3">
    <source>
        <dbReference type="ARBA" id="ARBA00006046"/>
    </source>
</evidence>
<dbReference type="PANTHER" id="PTHR43734">
    <property type="entry name" value="PHYTOENE DESATURASE"/>
    <property type="match status" value="1"/>
</dbReference>
<dbReference type="PANTHER" id="PTHR43734:SF3">
    <property type="entry name" value="B-CAROTENE KETOLASE"/>
    <property type="match status" value="1"/>
</dbReference>
<dbReference type="PROSITE" id="PS00982">
    <property type="entry name" value="PHYTOENE_DH"/>
    <property type="match status" value="1"/>
</dbReference>
<evidence type="ECO:0000256" key="9">
    <source>
        <dbReference type="RuleBase" id="RU362075"/>
    </source>
</evidence>
<evidence type="ECO:0000313" key="12">
    <source>
        <dbReference type="Proteomes" id="UP000198418"/>
    </source>
</evidence>
<comment type="cofactor">
    <cofactor evidence="1">
        <name>FAD</name>
        <dbReference type="ChEBI" id="CHEBI:57692"/>
    </cofactor>
</comment>
<dbReference type="GO" id="GO:0016117">
    <property type="term" value="P:carotenoid biosynthetic process"/>
    <property type="evidence" value="ECO:0007669"/>
    <property type="project" value="UniProtKB-KW"/>
</dbReference>
<protein>
    <recommendedName>
        <fullName evidence="8">Phytoene dehydrogenase</fullName>
    </recommendedName>
</protein>
<dbReference type="Proteomes" id="UP000198418">
    <property type="component" value="Unassembled WGS sequence"/>
</dbReference>
<keyword evidence="7 9" id="KW-0560">Oxidoreductase</keyword>
<evidence type="ECO:0000256" key="5">
    <source>
        <dbReference type="ARBA" id="ARBA00022746"/>
    </source>
</evidence>
<comment type="pathway">
    <text evidence="2 9">Carotenoid biosynthesis.</text>
</comment>
<comment type="similarity">
    <text evidence="3 9">Belongs to the carotenoid/retinoid oxidoreductase family.</text>
</comment>
<reference evidence="12" key="1">
    <citation type="submission" date="2017-06" db="EMBL/GenBank/DDBJ databases">
        <authorList>
            <person name="Varghese N."/>
            <person name="Submissions S."/>
        </authorList>
    </citation>
    <scope>NUCLEOTIDE SEQUENCE [LARGE SCALE GENOMIC DNA]</scope>
    <source>
        <strain evidence="12">DSM 137</strain>
    </source>
</reference>
<dbReference type="Pfam" id="PF01593">
    <property type="entry name" value="Amino_oxidase"/>
    <property type="match status" value="1"/>
</dbReference>
<evidence type="ECO:0000256" key="7">
    <source>
        <dbReference type="ARBA" id="ARBA00023002"/>
    </source>
</evidence>
<dbReference type="SUPFAM" id="SSF51905">
    <property type="entry name" value="FAD/NAD(P)-binding domain"/>
    <property type="match status" value="1"/>
</dbReference>
<feature type="domain" description="Amine oxidase" evidence="10">
    <location>
        <begin position="24"/>
        <end position="492"/>
    </location>
</feature>
<dbReference type="InterPro" id="IPR014105">
    <property type="entry name" value="Carotenoid/retinoid_OxRdtase"/>
</dbReference>
<keyword evidence="5 9" id="KW-0125">Carotenoid biosynthesis</keyword>
<proteinExistence type="inferred from homology"/>
<evidence type="ECO:0000256" key="4">
    <source>
        <dbReference type="ARBA" id="ARBA00022630"/>
    </source>
</evidence>
<gene>
    <name evidence="11" type="ORF">SAMN06265338_12610</name>
</gene>
<dbReference type="InterPro" id="IPR008150">
    <property type="entry name" value="Phytoene_DH_bac_CS"/>
</dbReference>
<evidence type="ECO:0000256" key="1">
    <source>
        <dbReference type="ARBA" id="ARBA00001974"/>
    </source>
</evidence>
<keyword evidence="12" id="KW-1185">Reference proteome</keyword>
<dbReference type="Gene3D" id="3.50.50.60">
    <property type="entry name" value="FAD/NAD(P)-binding domain"/>
    <property type="match status" value="2"/>
</dbReference>
<dbReference type="RefSeq" id="WP_088522497.1">
    <property type="nucleotide sequence ID" value="NZ_FYDG01000026.1"/>
</dbReference>
<dbReference type="AlphaFoldDB" id="A0A212SCP9"/>
<dbReference type="NCBIfam" id="TIGR02734">
    <property type="entry name" value="crtI_fam"/>
    <property type="match status" value="1"/>
</dbReference>
<evidence type="ECO:0000256" key="8">
    <source>
        <dbReference type="ARBA" id="ARBA00031986"/>
    </source>
</evidence>
<dbReference type="FunFam" id="3.50.50.60:FF:000378">
    <property type="entry name" value="Phytoene desaturase"/>
    <property type="match status" value="1"/>
</dbReference>
<keyword evidence="4" id="KW-0285">Flavoprotein</keyword>